<name>A0A1G2U0N2_9BACT</name>
<dbReference type="Gene3D" id="3.30.1490.300">
    <property type="match status" value="1"/>
</dbReference>
<accession>A0A1G2U0N2</accession>
<dbReference type="NCBIfam" id="TIGR01175">
    <property type="entry name" value="pilM"/>
    <property type="match status" value="1"/>
</dbReference>
<dbReference type="PIRSF" id="PIRSF019169">
    <property type="entry name" value="PilM"/>
    <property type="match status" value="1"/>
</dbReference>
<reference evidence="1 2" key="1">
    <citation type="journal article" date="2016" name="Nat. Commun.">
        <title>Thousands of microbial genomes shed light on interconnected biogeochemical processes in an aquifer system.</title>
        <authorList>
            <person name="Anantharaman K."/>
            <person name="Brown C.T."/>
            <person name="Hug L.A."/>
            <person name="Sharon I."/>
            <person name="Castelle C.J."/>
            <person name="Probst A.J."/>
            <person name="Thomas B.C."/>
            <person name="Singh A."/>
            <person name="Wilkins M.J."/>
            <person name="Karaoz U."/>
            <person name="Brodie E.L."/>
            <person name="Williams K.H."/>
            <person name="Hubbard S.S."/>
            <person name="Banfield J.F."/>
        </authorList>
    </citation>
    <scope>NUCLEOTIDE SEQUENCE [LARGE SCALE GENOMIC DNA]</scope>
</reference>
<evidence type="ECO:0000313" key="2">
    <source>
        <dbReference type="Proteomes" id="UP000179283"/>
    </source>
</evidence>
<evidence type="ECO:0000313" key="1">
    <source>
        <dbReference type="EMBL" id="OHB03085.1"/>
    </source>
</evidence>
<evidence type="ECO:0008006" key="3">
    <source>
        <dbReference type="Google" id="ProtNLM"/>
    </source>
</evidence>
<sequence length="371" mass="40556">MSFLSNLFPKKNVSVLGVDIGSSAIKIVQLRKKGGKAILETYGELALGPYANVEIGQATNLPTEKIIEALTDLMREKEVNISTNQCGVAIPFASSLMSLIEMPMLSYKQLSAMIPLEARKYIPVPISEVTLDWSIIPKEEAKPVDEEDEQKNQTAHVPRTDVLLVAIHNDTIARFQEIVRKTGLESRFFEIEIFSTMRAVLDQDSAPVMILDMGAATTKLYVLERGIVRVSHTINRGAQDVTTTISKSMGISIHDAEVLKRSVGTIPQGGNDIREIVSLSLAYIFAETNQVILNYQRKYNKTPSKIMLVGGGSALKGIAELAQSNFQIPVVAGDPFGKTEAPAFLEEVLRTTGPEFAVAVGLALRELQEIG</sequence>
<dbReference type="PANTHER" id="PTHR32432:SF3">
    <property type="entry name" value="ETHANOLAMINE UTILIZATION PROTEIN EUTJ"/>
    <property type="match status" value="1"/>
</dbReference>
<dbReference type="SUPFAM" id="SSF53067">
    <property type="entry name" value="Actin-like ATPase domain"/>
    <property type="match status" value="2"/>
</dbReference>
<dbReference type="Proteomes" id="UP000179283">
    <property type="component" value="Unassembled WGS sequence"/>
</dbReference>
<dbReference type="InterPro" id="IPR005883">
    <property type="entry name" value="PilM"/>
</dbReference>
<dbReference type="EMBL" id="MHWD01000026">
    <property type="protein sequence ID" value="OHB03085.1"/>
    <property type="molecule type" value="Genomic_DNA"/>
</dbReference>
<proteinExistence type="predicted"/>
<dbReference type="PANTHER" id="PTHR32432">
    <property type="entry name" value="CELL DIVISION PROTEIN FTSA-RELATED"/>
    <property type="match status" value="1"/>
</dbReference>
<dbReference type="Gene3D" id="3.30.420.40">
    <property type="match status" value="2"/>
</dbReference>
<dbReference type="InterPro" id="IPR043129">
    <property type="entry name" value="ATPase_NBD"/>
</dbReference>
<organism evidence="1 2">
    <name type="scientific">Candidatus Zambryskibacteria bacterium RIFCSPLOWO2_01_FULL_43_17</name>
    <dbReference type="NCBI Taxonomy" id="1802760"/>
    <lineage>
        <taxon>Bacteria</taxon>
        <taxon>Candidatus Zambryskiibacteriota</taxon>
    </lineage>
</organism>
<dbReference type="InterPro" id="IPR050696">
    <property type="entry name" value="FtsA/MreB"/>
</dbReference>
<dbReference type="AlphaFoldDB" id="A0A1G2U0N2"/>
<protein>
    <recommendedName>
        <fullName evidence="3">SHS2 domain-containing protein</fullName>
    </recommendedName>
</protein>
<dbReference type="Pfam" id="PF11104">
    <property type="entry name" value="PilM_2"/>
    <property type="match status" value="1"/>
</dbReference>
<gene>
    <name evidence="1" type="ORF">A2920_00265</name>
</gene>
<comment type="caution">
    <text evidence="1">The sequence shown here is derived from an EMBL/GenBank/DDBJ whole genome shotgun (WGS) entry which is preliminary data.</text>
</comment>
<dbReference type="CDD" id="cd24049">
    <property type="entry name" value="ASKHA_NBD_PilM"/>
    <property type="match status" value="1"/>
</dbReference>